<proteinExistence type="predicted"/>
<gene>
    <name evidence="1" type="ORF">EZS28_032425</name>
</gene>
<dbReference type="AlphaFoldDB" id="A0A5J4UNJ7"/>
<organism evidence="1 2">
    <name type="scientific">Streblomastix strix</name>
    <dbReference type="NCBI Taxonomy" id="222440"/>
    <lineage>
        <taxon>Eukaryota</taxon>
        <taxon>Metamonada</taxon>
        <taxon>Preaxostyla</taxon>
        <taxon>Oxymonadida</taxon>
        <taxon>Streblomastigidae</taxon>
        <taxon>Streblomastix</taxon>
    </lineage>
</organism>
<dbReference type="InterPro" id="IPR016024">
    <property type="entry name" value="ARM-type_fold"/>
</dbReference>
<dbReference type="Gene3D" id="1.25.10.10">
    <property type="entry name" value="Leucine-rich Repeat Variant"/>
    <property type="match status" value="1"/>
</dbReference>
<dbReference type="OrthoDB" id="201709at2759"/>
<evidence type="ECO:0000313" key="1">
    <source>
        <dbReference type="EMBL" id="KAA6372049.1"/>
    </source>
</evidence>
<evidence type="ECO:0000313" key="2">
    <source>
        <dbReference type="Proteomes" id="UP000324800"/>
    </source>
</evidence>
<feature type="non-terminal residue" evidence="1">
    <location>
        <position position="1"/>
    </location>
</feature>
<dbReference type="InterPro" id="IPR011989">
    <property type="entry name" value="ARM-like"/>
</dbReference>
<name>A0A5J4UNJ7_9EUKA</name>
<dbReference type="SUPFAM" id="SSF48371">
    <property type="entry name" value="ARM repeat"/>
    <property type="match status" value="1"/>
</dbReference>
<reference evidence="1 2" key="1">
    <citation type="submission" date="2019-03" db="EMBL/GenBank/DDBJ databases">
        <title>Single cell metagenomics reveals metabolic interactions within the superorganism composed of flagellate Streblomastix strix and complex community of Bacteroidetes bacteria on its surface.</title>
        <authorList>
            <person name="Treitli S.C."/>
            <person name="Kolisko M."/>
            <person name="Husnik F."/>
            <person name="Keeling P."/>
            <person name="Hampl V."/>
        </authorList>
    </citation>
    <scope>NUCLEOTIDE SEQUENCE [LARGE SCALE GENOMIC DNA]</scope>
    <source>
        <strain evidence="1">ST1C</strain>
    </source>
</reference>
<sequence length="235" mass="26358">KKLGADLKKPLEGTEIQRKEALQLLENNCKFLSLALNDRKDDDGRKRVIQSGVIEGFINVFENYDLNLITRTYSQVFFQFTNPSSDEVCLLLAKKKPYPGLIRLLEHTIDDVAGDAIASIFNIQLSGSNTTPESDPHPHYETIQESDGIKNIFALFQMKGSKQNRDISALCIGFLFRAREISDQVMRQEIIGHLKSLLNDSDAWLKGSAKDALKYLAQNKKNKVAIEAGGFSIPK</sequence>
<comment type="caution">
    <text evidence="1">The sequence shown here is derived from an EMBL/GenBank/DDBJ whole genome shotgun (WGS) entry which is preliminary data.</text>
</comment>
<protein>
    <submittedName>
        <fullName evidence="1">Uncharacterized protein</fullName>
    </submittedName>
</protein>
<dbReference type="Proteomes" id="UP000324800">
    <property type="component" value="Unassembled WGS sequence"/>
</dbReference>
<accession>A0A5J4UNJ7</accession>
<dbReference type="EMBL" id="SNRW01013938">
    <property type="protein sequence ID" value="KAA6372049.1"/>
    <property type="molecule type" value="Genomic_DNA"/>
</dbReference>